<dbReference type="EMBL" id="RBSW01000224">
    <property type="protein sequence ID" value="RMS78849.1"/>
    <property type="molecule type" value="Genomic_DNA"/>
</dbReference>
<keyword evidence="1" id="KW-0812">Transmembrane</keyword>
<dbReference type="AlphaFoldDB" id="A0A3M5FWH9"/>
<dbReference type="NCBIfam" id="NF038228">
    <property type="entry name" value="IcmH_DotU_IVB"/>
    <property type="match status" value="1"/>
</dbReference>
<evidence type="ECO:0000313" key="3">
    <source>
        <dbReference type="EMBL" id="RMS78849.1"/>
    </source>
</evidence>
<dbReference type="NCBIfam" id="TIGR03349">
    <property type="entry name" value="IV_VI_DotU"/>
    <property type="match status" value="1"/>
</dbReference>
<organism evidence="3 4">
    <name type="scientific">Pseudomonas savastanoi</name>
    <name type="common">Pseudomonas syringae pv. savastanoi</name>
    <dbReference type="NCBI Taxonomy" id="29438"/>
    <lineage>
        <taxon>Bacteria</taxon>
        <taxon>Pseudomonadati</taxon>
        <taxon>Pseudomonadota</taxon>
        <taxon>Gammaproteobacteria</taxon>
        <taxon>Pseudomonadales</taxon>
        <taxon>Pseudomonadaceae</taxon>
        <taxon>Pseudomonas</taxon>
    </lineage>
</organism>
<proteinExistence type="predicted"/>
<dbReference type="Gene3D" id="1.25.40.590">
    <property type="entry name" value="Type IV / VI secretion system, DotU"/>
    <property type="match status" value="1"/>
</dbReference>
<protein>
    <submittedName>
        <fullName evidence="3">Type IV/VI secretion system protein</fullName>
    </submittedName>
</protein>
<reference evidence="3 4" key="1">
    <citation type="submission" date="2018-08" db="EMBL/GenBank/DDBJ databases">
        <title>Recombination of ecologically and evolutionarily significant loci maintains genetic cohesion in the Pseudomonas syringae species complex.</title>
        <authorList>
            <person name="Dillon M."/>
            <person name="Thakur S."/>
            <person name="Almeida R.N.D."/>
            <person name="Weir B.S."/>
            <person name="Guttman D.S."/>
        </authorList>
    </citation>
    <scope>NUCLEOTIDE SEQUENCE [LARGE SCALE GENOMIC DNA]</scope>
    <source>
        <strain evidence="3 4">ICMP 9421</strain>
    </source>
</reference>
<feature type="transmembrane region" description="Helical" evidence="1">
    <location>
        <begin position="292"/>
        <end position="314"/>
    </location>
</feature>
<dbReference type="Pfam" id="PF09850">
    <property type="entry name" value="DotU"/>
    <property type="match status" value="1"/>
</dbReference>
<comment type="caution">
    <text evidence="3">The sequence shown here is derived from an EMBL/GenBank/DDBJ whole genome shotgun (WGS) entry which is preliminary data.</text>
</comment>
<name>A0A3M5FWH9_PSESS</name>
<dbReference type="PANTHER" id="PTHR38033:SF1">
    <property type="entry name" value="DOTU FAMILY TYPE IV_VI SECRETION SYSTEM PROTEIN"/>
    <property type="match status" value="1"/>
</dbReference>
<gene>
    <name evidence="3" type="ORF">ALP59_101534</name>
</gene>
<accession>A0A3M5FWH9</accession>
<dbReference type="PANTHER" id="PTHR38033">
    <property type="entry name" value="MEMBRANE PROTEIN-RELATED"/>
    <property type="match status" value="1"/>
</dbReference>
<feature type="domain" description="Type IV / VI secretion system DotU" evidence="2">
    <location>
        <begin position="111"/>
        <end position="312"/>
    </location>
</feature>
<evidence type="ECO:0000259" key="2">
    <source>
        <dbReference type="Pfam" id="PF09850"/>
    </source>
</evidence>
<dbReference type="InterPro" id="IPR010263">
    <property type="entry name" value="T6SS_TssK"/>
</dbReference>
<dbReference type="NCBIfam" id="TIGR03353">
    <property type="entry name" value="VI_chp_4"/>
    <property type="match status" value="1"/>
</dbReference>
<dbReference type="Proteomes" id="UP000270499">
    <property type="component" value="Unassembled WGS sequence"/>
</dbReference>
<sequence>MNAHKVIWQEGMLLRPQHFQHNDRYYDHQLRVRTQLAGAYNWGFTALEIDPHFLGSGQIVLAQASGILPDGSVFDIRDRNSPLALDIPANTSNMPVYIALPTMAGIHVNSLVAAASELLAQVSRLSAAEEFGDIALLNVQLSDQIKLFEAEGRRNAIENDQLLAARYVLCTVVDEAVLNTPWGSKSDWSKISLLSRFHKETFGGEKFFHLLEKLSANPFKHLPMLELMYLCLALGFEGKYRSHRLNGHELEDIRDSLYRQIRHVRGDVSRTLSPRWQGAQSRVSERLRVAPVWLVVLFTVISLAVLYCGFTWVLGEQREVVLKPYQTVYLAALELRS</sequence>
<dbReference type="RefSeq" id="WP_122270246.1">
    <property type="nucleotide sequence ID" value="NZ_RBSW01000224.1"/>
</dbReference>
<keyword evidence="1" id="KW-1133">Transmembrane helix</keyword>
<evidence type="ECO:0000313" key="4">
    <source>
        <dbReference type="Proteomes" id="UP000270499"/>
    </source>
</evidence>
<evidence type="ECO:0000256" key="1">
    <source>
        <dbReference type="SAM" id="Phobius"/>
    </source>
</evidence>
<keyword evidence="1" id="KW-0472">Membrane</keyword>
<dbReference type="InterPro" id="IPR017732">
    <property type="entry name" value="T4/T6SS_DotU"/>
</dbReference>
<dbReference type="InterPro" id="IPR038522">
    <property type="entry name" value="T4/T6SS_DotU_sf"/>
</dbReference>